<organism evidence="2">
    <name type="scientific">viral metagenome</name>
    <dbReference type="NCBI Taxonomy" id="1070528"/>
    <lineage>
        <taxon>unclassified sequences</taxon>
        <taxon>metagenomes</taxon>
        <taxon>organismal metagenomes</taxon>
    </lineage>
</organism>
<reference evidence="2" key="1">
    <citation type="journal article" date="2020" name="Nature">
        <title>Giant virus diversity and host interactions through global metagenomics.</title>
        <authorList>
            <person name="Schulz F."/>
            <person name="Roux S."/>
            <person name="Paez-Espino D."/>
            <person name="Jungbluth S."/>
            <person name="Walsh D.A."/>
            <person name="Denef V.J."/>
            <person name="McMahon K.D."/>
            <person name="Konstantinidis K.T."/>
            <person name="Eloe-Fadrosh E.A."/>
            <person name="Kyrpides N.C."/>
            <person name="Woyke T."/>
        </authorList>
    </citation>
    <scope>NUCLEOTIDE SEQUENCE</scope>
    <source>
        <strain evidence="2">GVMAG-M-3300023179-4</strain>
    </source>
</reference>
<protein>
    <submittedName>
        <fullName evidence="2">Uncharacterized protein</fullName>
    </submittedName>
</protein>
<name>A0A6C0H0J1_9ZZZZ</name>
<proteinExistence type="predicted"/>
<feature type="compositionally biased region" description="Acidic residues" evidence="1">
    <location>
        <begin position="147"/>
        <end position="174"/>
    </location>
</feature>
<evidence type="ECO:0000313" key="2">
    <source>
        <dbReference type="EMBL" id="QHT74051.1"/>
    </source>
</evidence>
<sequence>MSNTVYTFCRTNTNSNGTSKPIKSYLATQDKQPSVDATFQWKSRTEDITVREDRTVTGSGTVTEAGYSFRSTPVESQTKTLEFTESEFPALSKGPTTAPTKAAASCWSNLEKHEIIKDPFTSAPVVPRQDLPPLFAKVKKTAKVQFVDEDDSDYDEQYEDTPDYDEVYPDNSEW</sequence>
<dbReference type="AlphaFoldDB" id="A0A6C0H0J1"/>
<dbReference type="EMBL" id="MN739836">
    <property type="protein sequence ID" value="QHT74051.1"/>
    <property type="molecule type" value="Genomic_DNA"/>
</dbReference>
<accession>A0A6C0H0J1</accession>
<feature type="region of interest" description="Disordered" evidence="1">
    <location>
        <begin position="146"/>
        <end position="174"/>
    </location>
</feature>
<evidence type="ECO:0000256" key="1">
    <source>
        <dbReference type="SAM" id="MobiDB-lite"/>
    </source>
</evidence>